<keyword evidence="1" id="KW-0472">Membrane</keyword>
<dbReference type="RefSeq" id="WP_381437713.1">
    <property type="nucleotide sequence ID" value="NZ_JBHSNO010000009.1"/>
</dbReference>
<dbReference type="Proteomes" id="UP001596109">
    <property type="component" value="Unassembled WGS sequence"/>
</dbReference>
<reference evidence="3" key="1">
    <citation type="journal article" date="2019" name="Int. J. Syst. Evol. Microbiol.">
        <title>The Global Catalogue of Microorganisms (GCM) 10K type strain sequencing project: providing services to taxonomists for standard genome sequencing and annotation.</title>
        <authorList>
            <consortium name="The Broad Institute Genomics Platform"/>
            <consortium name="The Broad Institute Genome Sequencing Center for Infectious Disease"/>
            <person name="Wu L."/>
            <person name="Ma J."/>
        </authorList>
    </citation>
    <scope>NUCLEOTIDE SEQUENCE [LARGE SCALE GENOMIC DNA]</scope>
    <source>
        <strain evidence="3">CGMCC 4.1434</strain>
    </source>
</reference>
<feature type="transmembrane region" description="Helical" evidence="1">
    <location>
        <begin position="9"/>
        <end position="28"/>
    </location>
</feature>
<comment type="caution">
    <text evidence="2">The sequence shown here is derived from an EMBL/GenBank/DDBJ whole genome shotgun (WGS) entry which is preliminary data.</text>
</comment>
<dbReference type="EMBL" id="JBHSNO010000009">
    <property type="protein sequence ID" value="MFC5590761.1"/>
    <property type="molecule type" value="Genomic_DNA"/>
</dbReference>
<name>A0ABW0TMR2_9BACL</name>
<protein>
    <submittedName>
        <fullName evidence="2">DUF5412 domain-containing protein</fullName>
    </submittedName>
</protein>
<sequence length="122" mass="14146">MKVTKVMKILLALLAGGAVFLFCLYYYFFVSLNHLPKGELLTETVSPNGDYTVNTYLANGGATVSYAVKGEVVYHKKKDKRKNIYWQYREETADVIWIDQHTVLINGVQLDVRKEVYDYRRQ</sequence>
<dbReference type="Pfam" id="PF17428">
    <property type="entry name" value="DUF5412"/>
    <property type="match status" value="1"/>
</dbReference>
<evidence type="ECO:0000256" key="1">
    <source>
        <dbReference type="SAM" id="Phobius"/>
    </source>
</evidence>
<proteinExistence type="predicted"/>
<keyword evidence="1" id="KW-0812">Transmembrane</keyword>
<gene>
    <name evidence="2" type="ORF">ACFPRA_17820</name>
</gene>
<keyword evidence="1" id="KW-1133">Transmembrane helix</keyword>
<dbReference type="InterPro" id="IPR035406">
    <property type="entry name" value="DUF5412"/>
</dbReference>
<evidence type="ECO:0000313" key="2">
    <source>
        <dbReference type="EMBL" id="MFC5590761.1"/>
    </source>
</evidence>
<keyword evidence="3" id="KW-1185">Reference proteome</keyword>
<evidence type="ECO:0000313" key="3">
    <source>
        <dbReference type="Proteomes" id="UP001596109"/>
    </source>
</evidence>
<accession>A0ABW0TMR2</accession>
<organism evidence="2 3">
    <name type="scientific">Sporosarcina soli</name>
    <dbReference type="NCBI Taxonomy" id="334736"/>
    <lineage>
        <taxon>Bacteria</taxon>
        <taxon>Bacillati</taxon>
        <taxon>Bacillota</taxon>
        <taxon>Bacilli</taxon>
        <taxon>Bacillales</taxon>
        <taxon>Caryophanaceae</taxon>
        <taxon>Sporosarcina</taxon>
    </lineage>
</organism>